<comment type="caution">
    <text evidence="6">The sequence shown here is derived from an EMBL/GenBank/DDBJ whole genome shotgun (WGS) entry which is preliminary data.</text>
</comment>
<evidence type="ECO:0000256" key="2">
    <source>
        <dbReference type="ARBA" id="ARBA00022723"/>
    </source>
</evidence>
<evidence type="ECO:0000256" key="3">
    <source>
        <dbReference type="ARBA" id="ARBA00022833"/>
    </source>
</evidence>
<dbReference type="InterPro" id="IPR011057">
    <property type="entry name" value="Mss4-like_sf"/>
</dbReference>
<sequence length="133" mass="14648">MLKGACNCGQVAFTIQADQADIYQCHCSICRRASGVFGMAVLVIPKQQLAWLSGQDNIASWRKPGHDWQTWFCQTCGSTVPGHNDDARYFVPAGLITTGIKHLKVAHHIFVDSKAPWHQIADDGKQHPEGFTG</sequence>
<dbReference type="PANTHER" id="PTHR33337">
    <property type="entry name" value="GFA DOMAIN-CONTAINING PROTEIN"/>
    <property type="match status" value="1"/>
</dbReference>
<dbReference type="Gene3D" id="3.90.1590.10">
    <property type="entry name" value="glutathione-dependent formaldehyde- activating enzyme (gfa)"/>
    <property type="match status" value="1"/>
</dbReference>
<dbReference type="RefSeq" id="WP_077412817.1">
    <property type="nucleotide sequence ID" value="NZ_JBHRTS010000001.1"/>
</dbReference>
<evidence type="ECO:0000313" key="6">
    <source>
        <dbReference type="EMBL" id="MFC3192646.1"/>
    </source>
</evidence>
<keyword evidence="7" id="KW-1185">Reference proteome</keyword>
<keyword evidence="2" id="KW-0479">Metal-binding</keyword>
<dbReference type="SUPFAM" id="SSF51316">
    <property type="entry name" value="Mss4-like"/>
    <property type="match status" value="1"/>
</dbReference>
<dbReference type="Pfam" id="PF04828">
    <property type="entry name" value="GFA"/>
    <property type="match status" value="1"/>
</dbReference>
<comment type="similarity">
    <text evidence="1">Belongs to the Gfa family.</text>
</comment>
<proteinExistence type="inferred from homology"/>
<dbReference type="Proteomes" id="UP001595533">
    <property type="component" value="Unassembled WGS sequence"/>
</dbReference>
<protein>
    <submittedName>
        <fullName evidence="6">GFA family protein</fullName>
    </submittedName>
</protein>
<feature type="domain" description="CENP-V/GFA" evidence="5">
    <location>
        <begin position="2"/>
        <end position="118"/>
    </location>
</feature>
<organism evidence="6 7">
    <name type="scientific">Marinicella sediminis</name>
    <dbReference type="NCBI Taxonomy" id="1792834"/>
    <lineage>
        <taxon>Bacteria</taxon>
        <taxon>Pseudomonadati</taxon>
        <taxon>Pseudomonadota</taxon>
        <taxon>Gammaproteobacteria</taxon>
        <taxon>Lysobacterales</taxon>
        <taxon>Marinicellaceae</taxon>
        <taxon>Marinicella</taxon>
    </lineage>
</organism>
<reference evidence="7" key="1">
    <citation type="journal article" date="2019" name="Int. J. Syst. Evol. Microbiol.">
        <title>The Global Catalogue of Microorganisms (GCM) 10K type strain sequencing project: providing services to taxonomists for standard genome sequencing and annotation.</title>
        <authorList>
            <consortium name="The Broad Institute Genomics Platform"/>
            <consortium name="The Broad Institute Genome Sequencing Center for Infectious Disease"/>
            <person name="Wu L."/>
            <person name="Ma J."/>
        </authorList>
    </citation>
    <scope>NUCLEOTIDE SEQUENCE [LARGE SCALE GENOMIC DNA]</scope>
    <source>
        <strain evidence="7">KCTC 42953</strain>
    </source>
</reference>
<evidence type="ECO:0000259" key="5">
    <source>
        <dbReference type="PROSITE" id="PS51891"/>
    </source>
</evidence>
<dbReference type="EMBL" id="JBHRTS010000001">
    <property type="protein sequence ID" value="MFC3192646.1"/>
    <property type="molecule type" value="Genomic_DNA"/>
</dbReference>
<accession>A0ABV7J3D4</accession>
<evidence type="ECO:0000256" key="4">
    <source>
        <dbReference type="ARBA" id="ARBA00023239"/>
    </source>
</evidence>
<keyword evidence="3" id="KW-0862">Zinc</keyword>
<evidence type="ECO:0000313" key="7">
    <source>
        <dbReference type="Proteomes" id="UP001595533"/>
    </source>
</evidence>
<evidence type="ECO:0000256" key="1">
    <source>
        <dbReference type="ARBA" id="ARBA00005495"/>
    </source>
</evidence>
<dbReference type="InterPro" id="IPR006913">
    <property type="entry name" value="CENP-V/GFA"/>
</dbReference>
<dbReference type="PROSITE" id="PS51891">
    <property type="entry name" value="CENP_V_GFA"/>
    <property type="match status" value="1"/>
</dbReference>
<gene>
    <name evidence="6" type="ORF">ACFODZ_00200</name>
</gene>
<dbReference type="PANTHER" id="PTHR33337:SF40">
    <property type="entry name" value="CENP-V_GFA DOMAIN-CONTAINING PROTEIN-RELATED"/>
    <property type="match status" value="1"/>
</dbReference>
<keyword evidence="4" id="KW-0456">Lyase</keyword>
<name>A0ABV7J3D4_9GAMM</name>